<dbReference type="InterPro" id="IPR036869">
    <property type="entry name" value="J_dom_sf"/>
</dbReference>
<gene>
    <name evidence="2" type="ORF">CDL12_04315</name>
</gene>
<evidence type="ECO:0000313" key="2">
    <source>
        <dbReference type="EMBL" id="PIN22963.1"/>
    </source>
</evidence>
<keyword evidence="3" id="KW-1185">Reference proteome</keyword>
<dbReference type="AlphaFoldDB" id="A0A2G9HZP7"/>
<protein>
    <recommendedName>
        <fullName evidence="1">J domain-containing protein</fullName>
    </recommendedName>
</protein>
<sequence length="179" mass="20543">MECNKDEAVRAKEIAEKKMENNDFEGARKIALKAQNLYPELENITQLLSICEVHCSASNRLLGSEKDWYGILQVEKLADELMVKKQYRRLALILHPDKNRFPGAEAAFKLICEANAVLSDPAKKSLYDSKIKVSVRSAPVNPPHHQINKNSQPNKIHFYEINLLYYLVPTHLYISHKNQ</sequence>
<dbReference type="Gene3D" id="1.10.287.110">
    <property type="entry name" value="DnaJ domain"/>
    <property type="match status" value="1"/>
</dbReference>
<dbReference type="OrthoDB" id="10250354at2759"/>
<comment type="caution">
    <text evidence="2">The sequence shown here is derived from an EMBL/GenBank/DDBJ whole genome shotgun (WGS) entry which is preliminary data.</text>
</comment>
<dbReference type="InterPro" id="IPR018253">
    <property type="entry name" value="DnaJ_domain_CS"/>
</dbReference>
<evidence type="ECO:0000259" key="1">
    <source>
        <dbReference type="PROSITE" id="PS50076"/>
    </source>
</evidence>
<dbReference type="PROSITE" id="PS50076">
    <property type="entry name" value="DNAJ_2"/>
    <property type="match status" value="1"/>
</dbReference>
<reference evidence="3" key="1">
    <citation type="journal article" date="2018" name="Gigascience">
        <title>Genome assembly of the Pink Ipe (Handroanthus impetiginosus, Bignoniaceae), a highly valued, ecologically keystone Neotropical timber forest tree.</title>
        <authorList>
            <person name="Silva-Junior O.B."/>
            <person name="Grattapaglia D."/>
            <person name="Novaes E."/>
            <person name="Collevatti R.G."/>
        </authorList>
    </citation>
    <scope>NUCLEOTIDE SEQUENCE [LARGE SCALE GENOMIC DNA]</scope>
    <source>
        <strain evidence="3">cv. UFG-1</strain>
    </source>
</reference>
<dbReference type="Pfam" id="PF00226">
    <property type="entry name" value="DnaJ"/>
    <property type="match status" value="1"/>
</dbReference>
<dbReference type="PANTHER" id="PTHR44137">
    <property type="entry name" value="BNAC03G44070D PROTEIN"/>
    <property type="match status" value="1"/>
</dbReference>
<dbReference type="STRING" id="429701.A0A2G9HZP7"/>
<name>A0A2G9HZP7_9LAMI</name>
<organism evidence="2 3">
    <name type="scientific">Handroanthus impetiginosus</name>
    <dbReference type="NCBI Taxonomy" id="429701"/>
    <lineage>
        <taxon>Eukaryota</taxon>
        <taxon>Viridiplantae</taxon>
        <taxon>Streptophyta</taxon>
        <taxon>Embryophyta</taxon>
        <taxon>Tracheophyta</taxon>
        <taxon>Spermatophyta</taxon>
        <taxon>Magnoliopsida</taxon>
        <taxon>eudicotyledons</taxon>
        <taxon>Gunneridae</taxon>
        <taxon>Pentapetalae</taxon>
        <taxon>asterids</taxon>
        <taxon>lamiids</taxon>
        <taxon>Lamiales</taxon>
        <taxon>Bignoniaceae</taxon>
        <taxon>Crescentiina</taxon>
        <taxon>Tabebuia alliance</taxon>
        <taxon>Handroanthus</taxon>
    </lineage>
</organism>
<dbReference type="PROSITE" id="PS00636">
    <property type="entry name" value="DNAJ_1"/>
    <property type="match status" value="1"/>
</dbReference>
<dbReference type="PRINTS" id="PR00625">
    <property type="entry name" value="JDOMAIN"/>
</dbReference>
<dbReference type="InterPro" id="IPR001623">
    <property type="entry name" value="DnaJ_domain"/>
</dbReference>
<accession>A0A2G9HZP7</accession>
<dbReference type="Proteomes" id="UP000231279">
    <property type="component" value="Unassembled WGS sequence"/>
</dbReference>
<dbReference type="SMART" id="SM00271">
    <property type="entry name" value="DnaJ"/>
    <property type="match status" value="1"/>
</dbReference>
<evidence type="ECO:0000313" key="3">
    <source>
        <dbReference type="Proteomes" id="UP000231279"/>
    </source>
</evidence>
<feature type="domain" description="J" evidence="1">
    <location>
        <begin position="67"/>
        <end position="131"/>
    </location>
</feature>
<dbReference type="CDD" id="cd06257">
    <property type="entry name" value="DnaJ"/>
    <property type="match status" value="1"/>
</dbReference>
<proteinExistence type="predicted"/>
<dbReference type="SUPFAM" id="SSF46565">
    <property type="entry name" value="Chaperone J-domain"/>
    <property type="match status" value="1"/>
</dbReference>
<dbReference type="EMBL" id="NKXS01000655">
    <property type="protein sequence ID" value="PIN22963.1"/>
    <property type="molecule type" value="Genomic_DNA"/>
</dbReference>
<dbReference type="PANTHER" id="PTHR44137:SF57">
    <property type="entry name" value="CHAPERONE DNAJ-DOMAIN PROTEIN"/>
    <property type="match status" value="1"/>
</dbReference>